<proteinExistence type="predicted"/>
<dbReference type="Gene3D" id="1.20.1560.10">
    <property type="entry name" value="ABC transporter type 1, transmembrane domain"/>
    <property type="match status" value="1"/>
</dbReference>
<dbReference type="Pfam" id="PF00005">
    <property type="entry name" value="ABC_tran"/>
    <property type="match status" value="1"/>
</dbReference>
<evidence type="ECO:0000256" key="4">
    <source>
        <dbReference type="ARBA" id="ARBA00022840"/>
    </source>
</evidence>
<keyword evidence="5 7" id="KW-1133">Transmembrane helix</keyword>
<evidence type="ECO:0000313" key="10">
    <source>
        <dbReference type="Proteomes" id="UP000823851"/>
    </source>
</evidence>
<dbReference type="InterPro" id="IPR003439">
    <property type="entry name" value="ABC_transporter-like_ATP-bd"/>
</dbReference>
<dbReference type="CDD" id="cd03228">
    <property type="entry name" value="ABCC_MRP_Like"/>
    <property type="match status" value="1"/>
</dbReference>
<dbReference type="EMBL" id="DWUW01000358">
    <property type="protein sequence ID" value="HJD32741.1"/>
    <property type="molecule type" value="Genomic_DNA"/>
</dbReference>
<protein>
    <submittedName>
        <fullName evidence="9">ABC transporter ATP-binding protein/permease</fullName>
    </submittedName>
</protein>
<feature type="transmembrane region" description="Helical" evidence="7">
    <location>
        <begin position="144"/>
        <end position="164"/>
    </location>
</feature>
<name>A0A9D2TZV9_9FIRM</name>
<dbReference type="InterPro" id="IPR039421">
    <property type="entry name" value="Type_1_exporter"/>
</dbReference>
<evidence type="ECO:0000259" key="8">
    <source>
        <dbReference type="PROSITE" id="PS50893"/>
    </source>
</evidence>
<feature type="transmembrane region" description="Helical" evidence="7">
    <location>
        <begin position="255"/>
        <end position="278"/>
    </location>
</feature>
<dbReference type="InterPro" id="IPR003593">
    <property type="entry name" value="AAA+_ATPase"/>
</dbReference>
<dbReference type="SMART" id="SM00382">
    <property type="entry name" value="AAA"/>
    <property type="match status" value="1"/>
</dbReference>
<reference evidence="9" key="2">
    <citation type="submission" date="2021-04" db="EMBL/GenBank/DDBJ databases">
        <authorList>
            <person name="Gilroy R."/>
        </authorList>
    </citation>
    <scope>NUCLEOTIDE SEQUENCE</scope>
    <source>
        <strain evidence="9">ChiHjej8B7-25341</strain>
    </source>
</reference>
<dbReference type="GO" id="GO:0034040">
    <property type="term" value="F:ATPase-coupled lipid transmembrane transporter activity"/>
    <property type="evidence" value="ECO:0007669"/>
    <property type="project" value="TreeGrafter"/>
</dbReference>
<dbReference type="GO" id="GO:0005524">
    <property type="term" value="F:ATP binding"/>
    <property type="evidence" value="ECO:0007669"/>
    <property type="project" value="UniProtKB-KW"/>
</dbReference>
<keyword evidence="4 9" id="KW-0067">ATP-binding</keyword>
<evidence type="ECO:0000256" key="2">
    <source>
        <dbReference type="ARBA" id="ARBA00022692"/>
    </source>
</evidence>
<dbReference type="InterPro" id="IPR027417">
    <property type="entry name" value="P-loop_NTPase"/>
</dbReference>
<keyword evidence="6 7" id="KW-0472">Membrane</keyword>
<evidence type="ECO:0000256" key="3">
    <source>
        <dbReference type="ARBA" id="ARBA00022741"/>
    </source>
</evidence>
<reference evidence="9" key="1">
    <citation type="journal article" date="2021" name="PeerJ">
        <title>Extensive microbial diversity within the chicken gut microbiome revealed by metagenomics and culture.</title>
        <authorList>
            <person name="Gilroy R."/>
            <person name="Ravi A."/>
            <person name="Getino M."/>
            <person name="Pursley I."/>
            <person name="Horton D.L."/>
            <person name="Alikhan N.F."/>
            <person name="Baker D."/>
            <person name="Gharbi K."/>
            <person name="Hall N."/>
            <person name="Watson M."/>
            <person name="Adriaenssens E.M."/>
            <person name="Foster-Nyarko E."/>
            <person name="Jarju S."/>
            <person name="Secka A."/>
            <person name="Antonio M."/>
            <person name="Oren A."/>
            <person name="Chaudhuri R.R."/>
            <person name="La Ragione R."/>
            <person name="Hildebrand F."/>
            <person name="Pallen M.J."/>
        </authorList>
    </citation>
    <scope>NUCLEOTIDE SEQUENCE</scope>
    <source>
        <strain evidence="9">ChiHjej8B7-25341</strain>
    </source>
</reference>
<dbReference type="GO" id="GO:0005886">
    <property type="term" value="C:plasma membrane"/>
    <property type="evidence" value="ECO:0007669"/>
    <property type="project" value="UniProtKB-SubCell"/>
</dbReference>
<feature type="transmembrane region" description="Helical" evidence="7">
    <location>
        <begin position="62"/>
        <end position="82"/>
    </location>
</feature>
<dbReference type="PANTHER" id="PTHR24221:SF646">
    <property type="entry name" value="HAEMOLYSIN SECRETION ATP-BINDING PROTEIN"/>
    <property type="match status" value="1"/>
</dbReference>
<evidence type="ECO:0000256" key="1">
    <source>
        <dbReference type="ARBA" id="ARBA00004651"/>
    </source>
</evidence>
<dbReference type="PROSITE" id="PS50893">
    <property type="entry name" value="ABC_TRANSPORTER_2"/>
    <property type="match status" value="1"/>
</dbReference>
<keyword evidence="3" id="KW-0547">Nucleotide-binding</keyword>
<evidence type="ECO:0000313" key="9">
    <source>
        <dbReference type="EMBL" id="HJD32741.1"/>
    </source>
</evidence>
<dbReference type="InterPro" id="IPR036640">
    <property type="entry name" value="ABC1_TM_sf"/>
</dbReference>
<evidence type="ECO:0000256" key="6">
    <source>
        <dbReference type="ARBA" id="ARBA00023136"/>
    </source>
</evidence>
<dbReference type="SUPFAM" id="SSF90123">
    <property type="entry name" value="ABC transporter transmembrane region"/>
    <property type="match status" value="1"/>
</dbReference>
<dbReference type="AlphaFoldDB" id="A0A9D2TZV9"/>
<dbReference type="Proteomes" id="UP000823851">
    <property type="component" value="Unassembled WGS sequence"/>
</dbReference>
<keyword evidence="2 7" id="KW-0812">Transmembrane</keyword>
<dbReference type="PROSITE" id="PS00211">
    <property type="entry name" value="ABC_TRANSPORTER_1"/>
    <property type="match status" value="1"/>
</dbReference>
<dbReference type="PANTHER" id="PTHR24221">
    <property type="entry name" value="ATP-BINDING CASSETTE SUB-FAMILY B"/>
    <property type="match status" value="1"/>
</dbReference>
<sequence length="617" mass="69986">MEKQKHYGLWPNLLFLLRLLRRYTPRSFVLLWVSIPVKVALPFIGILLPNLVVAAITEQGSLTRLMGTVLALGLLAVACSYLEQYAAGVMEEEHDWFSQGIDDLLVEKKLDCDYENLENKEISGKFNEAQRYIWQYNRYIPQTAMNLTLLGSGIFGFLLYLSILRRLPPWLLFLMVACTVVSICFSGLGDRERSKRQNYWGDGVRRMGYLQYASSDPKAGKDIRIYGMYPWIEERFALFHKQIRQDYIRVEKKNYLSALITAGAGILMELAAYFFLTAMTAEGSISLADYVLYIGAVLGFSTWVRQIVEQMMRIWMMKGDVDSLRSCLDMQDRSERLRKGSEAVPVRAAVGDGSPCSIEFCHVCYRYPGSEQDTIRDLSFSIRGGERIALVGMNGAGKTTCVKLLCGLLEPTSGEIRINGIPSWRFERREYYRLFSTVFQEIWPFAASIRENVSCCPKGEEDGALLKRCLELADLYGRVQRLPEKEDTPLVKELSEQAVNLSGGEQQRLLLARALYKQAPVLVLDEPTAALDPISENNVYQKYLELTRGSTSIFISHRLASTRFCDRIFFLEDGRIAETGTHEQLIGAGGKYAQAFAVQSRYYKEHPEEAGGEVSFA</sequence>
<gene>
    <name evidence="9" type="ORF">H9912_12490</name>
</gene>
<evidence type="ECO:0000256" key="7">
    <source>
        <dbReference type="SAM" id="Phobius"/>
    </source>
</evidence>
<dbReference type="Gene3D" id="3.40.50.300">
    <property type="entry name" value="P-loop containing nucleotide triphosphate hydrolases"/>
    <property type="match status" value="1"/>
</dbReference>
<comment type="caution">
    <text evidence="9">The sequence shown here is derived from an EMBL/GenBank/DDBJ whole genome shotgun (WGS) entry which is preliminary data.</text>
</comment>
<feature type="transmembrane region" description="Helical" evidence="7">
    <location>
        <begin position="290"/>
        <end position="308"/>
    </location>
</feature>
<evidence type="ECO:0000256" key="5">
    <source>
        <dbReference type="ARBA" id="ARBA00022989"/>
    </source>
</evidence>
<feature type="transmembrane region" description="Helical" evidence="7">
    <location>
        <begin position="170"/>
        <end position="188"/>
    </location>
</feature>
<dbReference type="SUPFAM" id="SSF52540">
    <property type="entry name" value="P-loop containing nucleoside triphosphate hydrolases"/>
    <property type="match status" value="1"/>
</dbReference>
<dbReference type="GO" id="GO:0016887">
    <property type="term" value="F:ATP hydrolysis activity"/>
    <property type="evidence" value="ECO:0007669"/>
    <property type="project" value="InterPro"/>
</dbReference>
<organism evidence="9 10">
    <name type="scientific">Candidatus Eisenbergiella stercorigallinarum</name>
    <dbReference type="NCBI Taxonomy" id="2838557"/>
    <lineage>
        <taxon>Bacteria</taxon>
        <taxon>Bacillati</taxon>
        <taxon>Bacillota</taxon>
        <taxon>Clostridia</taxon>
        <taxon>Lachnospirales</taxon>
        <taxon>Lachnospiraceae</taxon>
        <taxon>Eisenbergiella</taxon>
    </lineage>
</organism>
<dbReference type="InterPro" id="IPR017871">
    <property type="entry name" value="ABC_transporter-like_CS"/>
</dbReference>
<accession>A0A9D2TZV9</accession>
<feature type="domain" description="ABC transporter" evidence="8">
    <location>
        <begin position="358"/>
        <end position="598"/>
    </location>
</feature>
<comment type="subcellular location">
    <subcellularLocation>
        <location evidence="1">Cell membrane</location>
        <topology evidence="1">Multi-pass membrane protein</topology>
    </subcellularLocation>
</comment>
<feature type="transmembrane region" description="Helical" evidence="7">
    <location>
        <begin position="28"/>
        <end position="56"/>
    </location>
</feature>